<dbReference type="Proteomes" id="UP000242188">
    <property type="component" value="Unassembled WGS sequence"/>
</dbReference>
<keyword evidence="3 5" id="KW-1133">Transmembrane helix</keyword>
<gene>
    <name evidence="6" type="ORF">KP79_PYT24647</name>
</gene>
<dbReference type="PANTHER" id="PTHR31004:SF1">
    <property type="entry name" value="TRANSMEMBRANE PROTEIN 79"/>
    <property type="match status" value="1"/>
</dbReference>
<keyword evidence="7" id="KW-1185">Reference proteome</keyword>
<protein>
    <submittedName>
        <fullName evidence="6">Transmembrane protein 79</fullName>
    </submittedName>
</protein>
<dbReference type="Pfam" id="PF01124">
    <property type="entry name" value="MAPEG"/>
    <property type="match status" value="1"/>
</dbReference>
<feature type="transmembrane region" description="Helical" evidence="5">
    <location>
        <begin position="20"/>
        <end position="40"/>
    </location>
</feature>
<feature type="transmembrane region" description="Helical" evidence="5">
    <location>
        <begin position="159"/>
        <end position="183"/>
    </location>
</feature>
<evidence type="ECO:0000256" key="1">
    <source>
        <dbReference type="ARBA" id="ARBA00004370"/>
    </source>
</evidence>
<dbReference type="AlphaFoldDB" id="A0A210Q5X7"/>
<evidence type="ECO:0000256" key="2">
    <source>
        <dbReference type="ARBA" id="ARBA00022692"/>
    </source>
</evidence>
<dbReference type="GO" id="GO:0045055">
    <property type="term" value="P:regulated exocytosis"/>
    <property type="evidence" value="ECO:0007669"/>
    <property type="project" value="TreeGrafter"/>
</dbReference>
<dbReference type="SUPFAM" id="SSF161084">
    <property type="entry name" value="MAPEG domain-like"/>
    <property type="match status" value="1"/>
</dbReference>
<dbReference type="GO" id="GO:0032588">
    <property type="term" value="C:trans-Golgi network membrane"/>
    <property type="evidence" value="ECO:0007669"/>
    <property type="project" value="TreeGrafter"/>
</dbReference>
<keyword evidence="2 5" id="KW-0812">Transmembrane</keyword>
<feature type="transmembrane region" description="Helical" evidence="5">
    <location>
        <begin position="60"/>
        <end position="78"/>
    </location>
</feature>
<evidence type="ECO:0000313" key="6">
    <source>
        <dbReference type="EMBL" id="OWF44146.1"/>
    </source>
</evidence>
<evidence type="ECO:0000256" key="5">
    <source>
        <dbReference type="SAM" id="Phobius"/>
    </source>
</evidence>
<dbReference type="OrthoDB" id="8887147at2759"/>
<evidence type="ECO:0000313" key="7">
    <source>
        <dbReference type="Proteomes" id="UP000242188"/>
    </source>
</evidence>
<dbReference type="InterPro" id="IPR001129">
    <property type="entry name" value="Membr-assoc_MAPEG"/>
</dbReference>
<dbReference type="EMBL" id="NEDP02004882">
    <property type="protein sequence ID" value="OWF44146.1"/>
    <property type="molecule type" value="Genomic_DNA"/>
</dbReference>
<evidence type="ECO:0000256" key="4">
    <source>
        <dbReference type="ARBA" id="ARBA00023136"/>
    </source>
</evidence>
<comment type="subcellular location">
    <subcellularLocation>
        <location evidence="1">Membrane</location>
    </subcellularLocation>
</comment>
<evidence type="ECO:0000256" key="3">
    <source>
        <dbReference type="ARBA" id="ARBA00022989"/>
    </source>
</evidence>
<keyword evidence="4 5" id="KW-0472">Membrane</keyword>
<dbReference type="Gene3D" id="1.20.120.550">
    <property type="entry name" value="Membrane associated eicosanoid/glutathione metabolism-like domain"/>
    <property type="match status" value="1"/>
</dbReference>
<reference evidence="6 7" key="1">
    <citation type="journal article" date="2017" name="Nat. Ecol. Evol.">
        <title>Scallop genome provides insights into evolution of bilaterian karyotype and development.</title>
        <authorList>
            <person name="Wang S."/>
            <person name="Zhang J."/>
            <person name="Jiao W."/>
            <person name="Li J."/>
            <person name="Xun X."/>
            <person name="Sun Y."/>
            <person name="Guo X."/>
            <person name="Huan P."/>
            <person name="Dong B."/>
            <person name="Zhang L."/>
            <person name="Hu X."/>
            <person name="Sun X."/>
            <person name="Wang J."/>
            <person name="Zhao C."/>
            <person name="Wang Y."/>
            <person name="Wang D."/>
            <person name="Huang X."/>
            <person name="Wang R."/>
            <person name="Lv J."/>
            <person name="Li Y."/>
            <person name="Zhang Z."/>
            <person name="Liu B."/>
            <person name="Lu W."/>
            <person name="Hui Y."/>
            <person name="Liang J."/>
            <person name="Zhou Z."/>
            <person name="Hou R."/>
            <person name="Li X."/>
            <person name="Liu Y."/>
            <person name="Li H."/>
            <person name="Ning X."/>
            <person name="Lin Y."/>
            <person name="Zhao L."/>
            <person name="Xing Q."/>
            <person name="Dou J."/>
            <person name="Li Y."/>
            <person name="Mao J."/>
            <person name="Guo H."/>
            <person name="Dou H."/>
            <person name="Li T."/>
            <person name="Mu C."/>
            <person name="Jiang W."/>
            <person name="Fu Q."/>
            <person name="Fu X."/>
            <person name="Miao Y."/>
            <person name="Liu J."/>
            <person name="Yu Q."/>
            <person name="Li R."/>
            <person name="Liao H."/>
            <person name="Li X."/>
            <person name="Kong Y."/>
            <person name="Jiang Z."/>
            <person name="Chourrout D."/>
            <person name="Li R."/>
            <person name="Bao Z."/>
        </authorList>
    </citation>
    <scope>NUCLEOTIDE SEQUENCE [LARGE SCALE GENOMIC DNA]</scope>
    <source>
        <strain evidence="6 7">PY_sf001</strain>
    </source>
</reference>
<sequence length="191" mass="21415">MASKNPPKAWSASRTSDFQFRFRVTVAAIAIYFLVGYNFFPFQFPVMNSITERVVFTLRWQLLGGLTLLMGMMGVMAVRGQSDAAADPVKGNAEHLTQLPQNILQNTLEQFIFHFVGQIVLCTYLSSESMKAIPLLVVLFVVGRILYKIGYQIEPMKRTFGFASTFLPTLATYGYCLYCLVMYGPGYGLGK</sequence>
<proteinExistence type="predicted"/>
<accession>A0A210Q5X7</accession>
<feature type="transmembrane region" description="Helical" evidence="5">
    <location>
        <begin position="132"/>
        <end position="147"/>
    </location>
</feature>
<dbReference type="InterPro" id="IPR023352">
    <property type="entry name" value="MAPEG-like_dom_sf"/>
</dbReference>
<dbReference type="GO" id="GO:0005765">
    <property type="term" value="C:lysosomal membrane"/>
    <property type="evidence" value="ECO:0007669"/>
    <property type="project" value="TreeGrafter"/>
</dbReference>
<name>A0A210Q5X7_MIZYE</name>
<organism evidence="6 7">
    <name type="scientific">Mizuhopecten yessoensis</name>
    <name type="common">Japanese scallop</name>
    <name type="synonym">Patinopecten yessoensis</name>
    <dbReference type="NCBI Taxonomy" id="6573"/>
    <lineage>
        <taxon>Eukaryota</taxon>
        <taxon>Metazoa</taxon>
        <taxon>Spiralia</taxon>
        <taxon>Lophotrochozoa</taxon>
        <taxon>Mollusca</taxon>
        <taxon>Bivalvia</taxon>
        <taxon>Autobranchia</taxon>
        <taxon>Pteriomorphia</taxon>
        <taxon>Pectinida</taxon>
        <taxon>Pectinoidea</taxon>
        <taxon>Pectinidae</taxon>
        <taxon>Mizuhopecten</taxon>
    </lineage>
</organism>
<comment type="caution">
    <text evidence="6">The sequence shown here is derived from an EMBL/GenBank/DDBJ whole genome shotgun (WGS) entry which is preliminary data.</text>
</comment>
<dbReference type="PANTHER" id="PTHR31004">
    <property type="entry name" value="TRANSMEMBRANE PROTEIN 79"/>
    <property type="match status" value="1"/>
</dbReference>